<dbReference type="SUPFAM" id="SSF57302">
    <property type="entry name" value="Snake toxin-like"/>
    <property type="match status" value="2"/>
</dbReference>
<reference evidence="5" key="1">
    <citation type="journal article" date="2007" name="Evolution">
        <title>Evolutionary replacement of components in a salamander pheromone signaling complex: more evidence for phenotypic-molecular decoupling.</title>
        <authorList>
            <person name="Palmer C.A."/>
            <person name="Watts R.A."/>
            <person name="Houck L.D."/>
            <person name="Picard A.L."/>
            <person name="Arnold S.J."/>
        </authorList>
    </citation>
    <scope>NUCLEOTIDE SEQUENCE</scope>
    <source>
        <tissue evidence="5">Mental gland</tissue>
    </source>
</reference>
<dbReference type="InterPro" id="IPR050918">
    <property type="entry name" value="CNF-like_PLA2_Inhibitor"/>
</dbReference>
<dbReference type="AlphaFoldDB" id="Q2EFA1"/>
<feature type="domain" description="UPAR/Ly6" evidence="4">
    <location>
        <begin position="20"/>
        <end position="102"/>
    </location>
</feature>
<proteinExistence type="evidence at transcript level"/>
<dbReference type="GO" id="GO:0005576">
    <property type="term" value="C:extracellular region"/>
    <property type="evidence" value="ECO:0007669"/>
    <property type="project" value="UniProtKB-SubCell"/>
</dbReference>
<accession>Q2EFA1</accession>
<evidence type="ECO:0000256" key="1">
    <source>
        <dbReference type="ARBA" id="ARBA00004613"/>
    </source>
</evidence>
<organism evidence="5">
    <name type="scientific">Plethodon chattahoochee</name>
    <name type="common">Chattahoochee slimy salamander</name>
    <dbReference type="NCBI Taxonomy" id="263670"/>
    <lineage>
        <taxon>Eukaryota</taxon>
        <taxon>Metazoa</taxon>
        <taxon>Chordata</taxon>
        <taxon>Craniata</taxon>
        <taxon>Vertebrata</taxon>
        <taxon>Euteleostomi</taxon>
        <taxon>Amphibia</taxon>
        <taxon>Batrachia</taxon>
        <taxon>Caudata</taxon>
        <taxon>Salamandroidea</taxon>
        <taxon>Plethodontidae</taxon>
        <taxon>Plethodontinae</taxon>
        <taxon>Plethodon</taxon>
    </lineage>
</organism>
<dbReference type="PANTHER" id="PTHR20914:SF30">
    <property type="entry name" value="LY6_PLAUR DOMAIN CONTAINING 9"/>
    <property type="match status" value="1"/>
</dbReference>
<evidence type="ECO:0000259" key="4">
    <source>
        <dbReference type="Pfam" id="PF00021"/>
    </source>
</evidence>
<name>Q2EFA1_9SALA</name>
<feature type="chain" id="PRO_5004207365" evidence="3">
    <location>
        <begin position="21"/>
        <end position="205"/>
    </location>
</feature>
<dbReference type="InterPro" id="IPR045860">
    <property type="entry name" value="Snake_toxin-like_sf"/>
</dbReference>
<sequence length="205" mass="22589">MNAFLTGVIFLIAFTATGKSIDCVTCYSTDGTDCSGEVRTCTKGQTFCRTLTSEIKKDGVASNQVFKYCGGDEEPHWIYREESLTTFFQLEIQNCETDKCNEEPAQLTPRANTPNGVKCMHCFENYSADCNSEETIECTGDMNKCLFVSGNICNNGELAFDDTSFNACALRHCTNIASADLHPFYGEIATGKIQKIEISEGINYA</sequence>
<evidence type="ECO:0000313" key="5">
    <source>
        <dbReference type="EMBL" id="ABD34654.1"/>
    </source>
</evidence>
<dbReference type="PANTHER" id="PTHR20914">
    <property type="entry name" value="LY6/PLAUR DOMAIN-CONTAINING PROTEIN 8"/>
    <property type="match status" value="1"/>
</dbReference>
<dbReference type="EMBL" id="DQ384570">
    <property type="protein sequence ID" value="ABD34654.1"/>
    <property type="molecule type" value="mRNA"/>
</dbReference>
<dbReference type="Pfam" id="PF00021">
    <property type="entry name" value="UPAR_LY6"/>
    <property type="match status" value="2"/>
</dbReference>
<dbReference type="Gene3D" id="2.10.60.10">
    <property type="entry name" value="CD59"/>
    <property type="match status" value="2"/>
</dbReference>
<evidence type="ECO:0000256" key="3">
    <source>
        <dbReference type="SAM" id="SignalP"/>
    </source>
</evidence>
<comment type="subcellular location">
    <subcellularLocation>
        <location evidence="1">Secreted</location>
    </subcellularLocation>
</comment>
<keyword evidence="2" id="KW-0964">Secreted</keyword>
<protein>
    <submittedName>
        <fullName evidence="5">Sodefrin-like protein</fullName>
    </submittedName>
</protein>
<feature type="signal peptide" evidence="3">
    <location>
        <begin position="1"/>
        <end position="20"/>
    </location>
</feature>
<dbReference type="CDD" id="cd00117">
    <property type="entry name" value="TFP"/>
    <property type="match status" value="1"/>
</dbReference>
<evidence type="ECO:0000256" key="2">
    <source>
        <dbReference type="ARBA" id="ARBA00022525"/>
    </source>
</evidence>
<feature type="domain" description="UPAR/Ly6" evidence="4">
    <location>
        <begin position="116"/>
        <end position="177"/>
    </location>
</feature>
<dbReference type="InterPro" id="IPR016054">
    <property type="entry name" value="LY6_UPA_recep-like"/>
</dbReference>
<keyword evidence="3" id="KW-0732">Signal</keyword>